<dbReference type="Proteomes" id="UP000598820">
    <property type="component" value="Unassembled WGS sequence"/>
</dbReference>
<comment type="caution">
    <text evidence="2">The sequence shown here is derived from an EMBL/GenBank/DDBJ whole genome shotgun (WGS) entry which is preliminary data.</text>
</comment>
<protein>
    <recommendedName>
        <fullName evidence="4">DUF1080 domain-containing protein</fullName>
    </recommendedName>
</protein>
<keyword evidence="3" id="KW-1185">Reference proteome</keyword>
<evidence type="ECO:0000313" key="3">
    <source>
        <dbReference type="Proteomes" id="UP000598820"/>
    </source>
</evidence>
<feature type="signal peptide" evidence="1">
    <location>
        <begin position="1"/>
        <end position="20"/>
    </location>
</feature>
<evidence type="ECO:0000256" key="1">
    <source>
        <dbReference type="SAM" id="SignalP"/>
    </source>
</evidence>
<accession>A0A926Y3Y1</accession>
<dbReference type="Gene3D" id="2.60.120.560">
    <property type="entry name" value="Exo-inulinase, domain 1"/>
    <property type="match status" value="1"/>
</dbReference>
<dbReference type="AlphaFoldDB" id="A0A926Y3Y1"/>
<proteinExistence type="predicted"/>
<sequence>MYRLSLLLLFLSGLLRPIHAQKAPARKIGELHIPMTAEKWSYAPGQVEFITSKEKETTVMKIIKGPKSIVLKDVTFSNGTIEYDVELTGPGFPGINFRMDADQRNGENFYLRSFGKVTTDVRTTLQYAPIVNGMSMWDLTDEYQTGATMYESGWNHVKLVVSGRQMKAYVNDMSKPALIVPELESPKMSGGISLSGSVNYANFVIKPDVTESINPEAGYNLVAHDTRYLRNWLVSEPVVFPFGKEPVVGVQSTYGKAGPAELPDSTARWSPIKAESRNIVNVSRRYAHKDGEVRLLAWLKTSIQSNKAQERLLNLGFSDEVWVFVNGQLLYADKNYFGTPQQKFPSGRCTIENTTIKLPLKEGKNEILIGLANYFYGWGIVARLDDTVGIQVMK</sequence>
<dbReference type="EMBL" id="JACWZY010000014">
    <property type="protein sequence ID" value="MBD2702321.1"/>
    <property type="molecule type" value="Genomic_DNA"/>
</dbReference>
<gene>
    <name evidence="2" type="ORF">IC229_16855</name>
</gene>
<keyword evidence="1" id="KW-0732">Signal</keyword>
<name>A0A926Y3Y1_9BACT</name>
<feature type="chain" id="PRO_5036989836" description="DUF1080 domain-containing protein" evidence="1">
    <location>
        <begin position="21"/>
        <end position="394"/>
    </location>
</feature>
<evidence type="ECO:0008006" key="4">
    <source>
        <dbReference type="Google" id="ProtNLM"/>
    </source>
</evidence>
<organism evidence="2 3">
    <name type="scientific">Spirosoma profusum</name>
    <dbReference type="NCBI Taxonomy" id="2771354"/>
    <lineage>
        <taxon>Bacteria</taxon>
        <taxon>Pseudomonadati</taxon>
        <taxon>Bacteroidota</taxon>
        <taxon>Cytophagia</taxon>
        <taxon>Cytophagales</taxon>
        <taxon>Cytophagaceae</taxon>
        <taxon>Spirosoma</taxon>
    </lineage>
</organism>
<dbReference type="RefSeq" id="WP_190888178.1">
    <property type="nucleotide sequence ID" value="NZ_JACWZY010000014.1"/>
</dbReference>
<evidence type="ECO:0000313" key="2">
    <source>
        <dbReference type="EMBL" id="MBD2702321.1"/>
    </source>
</evidence>
<reference evidence="2" key="1">
    <citation type="submission" date="2020-09" db="EMBL/GenBank/DDBJ databases">
        <authorList>
            <person name="Kim M.K."/>
        </authorList>
    </citation>
    <scope>NUCLEOTIDE SEQUENCE</scope>
    <source>
        <strain evidence="2">BT702</strain>
    </source>
</reference>